<accession>A0A4R6R7M1</accession>
<keyword evidence="3" id="KW-1185">Reference proteome</keyword>
<dbReference type="SUPFAM" id="SSF52980">
    <property type="entry name" value="Restriction endonuclease-like"/>
    <property type="match status" value="1"/>
</dbReference>
<reference evidence="2 3" key="1">
    <citation type="submission" date="2019-03" db="EMBL/GenBank/DDBJ databases">
        <title>Genomic Encyclopedia of Type Strains, Phase IV (KMG-IV): sequencing the most valuable type-strain genomes for metagenomic binning, comparative biology and taxonomic classification.</title>
        <authorList>
            <person name="Goeker M."/>
        </authorList>
    </citation>
    <scope>NUCLEOTIDE SEQUENCE [LARGE SCALE GENOMIC DNA]</scope>
    <source>
        <strain evidence="2 3">DSM 102969</strain>
    </source>
</reference>
<evidence type="ECO:0000259" key="1">
    <source>
        <dbReference type="Pfam" id="PF05685"/>
    </source>
</evidence>
<organism evidence="2 3">
    <name type="scientific">Oharaeibacter diazotrophicus</name>
    <dbReference type="NCBI Taxonomy" id="1920512"/>
    <lineage>
        <taxon>Bacteria</taxon>
        <taxon>Pseudomonadati</taxon>
        <taxon>Pseudomonadota</taxon>
        <taxon>Alphaproteobacteria</taxon>
        <taxon>Hyphomicrobiales</taxon>
        <taxon>Pleomorphomonadaceae</taxon>
        <taxon>Oharaeibacter</taxon>
    </lineage>
</organism>
<feature type="domain" description="Putative restriction endonuclease" evidence="1">
    <location>
        <begin position="11"/>
        <end position="175"/>
    </location>
</feature>
<comment type="caution">
    <text evidence="2">The sequence shown here is derived from an EMBL/GenBank/DDBJ whole genome shotgun (WGS) entry which is preliminary data.</text>
</comment>
<dbReference type="CDD" id="cd06260">
    <property type="entry name" value="DUF820-like"/>
    <property type="match status" value="1"/>
</dbReference>
<dbReference type="RefSeq" id="WP_126540435.1">
    <property type="nucleotide sequence ID" value="NZ_BSPM01000002.1"/>
</dbReference>
<dbReference type="Gene3D" id="3.90.1570.10">
    <property type="entry name" value="tt1808, chain A"/>
    <property type="match status" value="1"/>
</dbReference>
<dbReference type="InterPro" id="IPR011335">
    <property type="entry name" value="Restrct_endonuc-II-like"/>
</dbReference>
<dbReference type="OrthoDB" id="155284at2"/>
<evidence type="ECO:0000313" key="3">
    <source>
        <dbReference type="Proteomes" id="UP000294547"/>
    </source>
</evidence>
<name>A0A4R6R7M1_9HYPH</name>
<evidence type="ECO:0000313" key="2">
    <source>
        <dbReference type="EMBL" id="TDP81844.1"/>
    </source>
</evidence>
<gene>
    <name evidence="2" type="ORF">EDD54_4104</name>
</gene>
<keyword evidence="2" id="KW-0378">Hydrolase</keyword>
<dbReference type="PANTHER" id="PTHR36558:SF1">
    <property type="entry name" value="RESTRICTION ENDONUCLEASE DOMAIN-CONTAINING PROTEIN-RELATED"/>
    <property type="match status" value="1"/>
</dbReference>
<dbReference type="Proteomes" id="UP000294547">
    <property type="component" value="Unassembled WGS sequence"/>
</dbReference>
<dbReference type="Pfam" id="PF05685">
    <property type="entry name" value="Uma2"/>
    <property type="match status" value="1"/>
</dbReference>
<dbReference type="AlphaFoldDB" id="A0A4R6R7M1"/>
<protein>
    <submittedName>
        <fullName evidence="2">Uma2 family endonuclease</fullName>
    </submittedName>
</protein>
<keyword evidence="2" id="KW-0540">Nuclease</keyword>
<keyword evidence="2" id="KW-0255">Endonuclease</keyword>
<sequence length="189" mass="20860">MSDTAFQRMTVEEFLHWEDRQEPKYELVDGRPVMMTGGTAAHGDLRFNICAHFKQGLRGRPCRAHLDLKVVCGNANVRYPDVQIDCGPTLPRDVRASRPTVVVEVVSPSSRATDYMAKVRDYGTVPSITTYLIVSQEDRQVTVLRRVGDLLELEAVLEGAEDVVDLPEVGLTLPLAVVYDANIPAPGAP</sequence>
<proteinExistence type="predicted"/>
<dbReference type="PANTHER" id="PTHR36558">
    <property type="entry name" value="GLR1098 PROTEIN"/>
    <property type="match status" value="1"/>
</dbReference>
<dbReference type="GO" id="GO:0004519">
    <property type="term" value="F:endonuclease activity"/>
    <property type="evidence" value="ECO:0007669"/>
    <property type="project" value="UniProtKB-KW"/>
</dbReference>
<dbReference type="InterPro" id="IPR008538">
    <property type="entry name" value="Uma2"/>
</dbReference>
<dbReference type="EMBL" id="SNXY01000011">
    <property type="protein sequence ID" value="TDP81844.1"/>
    <property type="molecule type" value="Genomic_DNA"/>
</dbReference>
<dbReference type="InterPro" id="IPR012296">
    <property type="entry name" value="Nuclease_put_TT1808"/>
</dbReference>